<comment type="caution">
    <text evidence="5">The sequence shown here is derived from an EMBL/GenBank/DDBJ whole genome shotgun (WGS) entry which is preliminary data.</text>
</comment>
<dbReference type="GO" id="GO:0008180">
    <property type="term" value="C:COP9 signalosome"/>
    <property type="evidence" value="ECO:0007669"/>
    <property type="project" value="UniProtKB-KW"/>
</dbReference>
<keyword evidence="6" id="KW-1185">Reference proteome</keyword>
<gene>
    <name evidence="5" type="ORF">JOQ06_001320</name>
</gene>
<protein>
    <recommendedName>
        <fullName evidence="2">COP9 signalosome complex subunit 9</fullName>
    </recommendedName>
</protein>
<dbReference type="AlphaFoldDB" id="A0AAD6B579"/>
<evidence type="ECO:0000313" key="5">
    <source>
        <dbReference type="EMBL" id="KAJ4936734.1"/>
    </source>
</evidence>
<proteinExistence type="inferred from homology"/>
<evidence type="ECO:0000313" key="6">
    <source>
        <dbReference type="Proteomes" id="UP001219934"/>
    </source>
</evidence>
<organism evidence="5 6">
    <name type="scientific">Pogonophryne albipinna</name>
    <dbReference type="NCBI Taxonomy" id="1090488"/>
    <lineage>
        <taxon>Eukaryota</taxon>
        <taxon>Metazoa</taxon>
        <taxon>Chordata</taxon>
        <taxon>Craniata</taxon>
        <taxon>Vertebrata</taxon>
        <taxon>Euteleostomi</taxon>
        <taxon>Actinopterygii</taxon>
        <taxon>Neopterygii</taxon>
        <taxon>Teleostei</taxon>
        <taxon>Neoteleostei</taxon>
        <taxon>Acanthomorphata</taxon>
        <taxon>Eupercaria</taxon>
        <taxon>Perciformes</taxon>
        <taxon>Notothenioidei</taxon>
        <taxon>Pogonophryne</taxon>
    </lineage>
</organism>
<dbReference type="PANTHER" id="PTHR28562">
    <property type="entry name" value="COP9 SIGNALOSOME COMPLEX SUBUNIT 9"/>
    <property type="match status" value="1"/>
</dbReference>
<evidence type="ECO:0000256" key="1">
    <source>
        <dbReference type="ARBA" id="ARBA00009162"/>
    </source>
</evidence>
<sequence length="648" mass="71544">MPLKDQSNSTVVMKPAVDEMFPEGAGPYVDLDEAGGSTGLLMDLAANEKAVHPDFFNDFEDLFDDDDIHSPSFRLLKKNILKKSSLAPDVVKFLRSQGFLQIWLESSDNQQDPPQEARSREPLDPEVITGGLNFSPFAGFLLAIVLLPEFLGAVPVEQRREEEVTTVSDDVKAEAMENLRTLVRNRRNIVPVMAPMGQIPHFKRMPDFWGWYKLFMNSHNQEGVEDLDRLYMNFLQNKHRSEEGPNFNHYLKHLSEIYKTCADSDDPECISESTSKPKAALVMPEAIKTADVRMCNPYLDPYCLFPIGPKAAAPAPAPVKLPAPILTPMLPMPMKSSTGYYYYAPVLEPFLSEVQRAELLRICNSQDVECLQYHLRAAYGYRPAAGPAPSYAALKCDPKDPYCMPPLVQKSPTGFYHMLYPSCDPAVDPLCVTAAPAPLAAEEEPKEQHCNPLFDGGCNPLSATKLSGLTRPVLEFAPKAAAASGPAPLSCDPRYDPYCILAAAATLRRPARQMPEHQVRYKLGVEGKTKDGHDCYVHYDKDCTPVKYGSAAKANIKAPAKPFCHPFDPNCGKFAAGPSAVEAPKPSNDGIILPDPDCDPEMDFNCRLRRAQPAAPAADEPAAADEPVREAAMPNFEDFLRGVMSKHQ</sequence>
<dbReference type="InterPro" id="IPR029391">
    <property type="entry name" value="CSN9_metazoa"/>
</dbReference>
<keyword evidence="3" id="KW-0736">Signalosome</keyword>
<dbReference type="Proteomes" id="UP001219934">
    <property type="component" value="Unassembled WGS sequence"/>
</dbReference>
<feature type="region of interest" description="Disordered" evidence="4">
    <location>
        <begin position="611"/>
        <end position="630"/>
    </location>
</feature>
<accession>A0AAD6B579</accession>
<dbReference type="Pfam" id="PF15004">
    <property type="entry name" value="MYEOV2"/>
    <property type="match status" value="1"/>
</dbReference>
<dbReference type="EMBL" id="JAPTMU010000010">
    <property type="protein sequence ID" value="KAJ4936734.1"/>
    <property type="molecule type" value="Genomic_DNA"/>
</dbReference>
<evidence type="ECO:0000256" key="4">
    <source>
        <dbReference type="SAM" id="MobiDB-lite"/>
    </source>
</evidence>
<evidence type="ECO:0000256" key="3">
    <source>
        <dbReference type="ARBA" id="ARBA00022790"/>
    </source>
</evidence>
<comment type="similarity">
    <text evidence="1">Belongs to the CSN9 family.</text>
</comment>
<reference evidence="5" key="1">
    <citation type="submission" date="2022-11" db="EMBL/GenBank/DDBJ databases">
        <title>Chromosome-level genome of Pogonophryne albipinna.</title>
        <authorList>
            <person name="Jo E."/>
        </authorList>
    </citation>
    <scope>NUCLEOTIDE SEQUENCE</scope>
    <source>
        <strain evidence="5">SGF0006</strain>
        <tissue evidence="5">Muscle</tissue>
    </source>
</reference>
<evidence type="ECO:0000256" key="2">
    <source>
        <dbReference type="ARBA" id="ARBA00014874"/>
    </source>
</evidence>
<name>A0AAD6B579_9TELE</name>
<feature type="compositionally biased region" description="Low complexity" evidence="4">
    <location>
        <begin position="611"/>
        <end position="625"/>
    </location>
</feature>